<gene>
    <name evidence="2" type="ORF">ACFQ5X_17230</name>
</gene>
<accession>A0ABW3XEX8</accession>
<proteinExistence type="predicted"/>
<evidence type="ECO:0000313" key="3">
    <source>
        <dbReference type="Proteomes" id="UP001597058"/>
    </source>
</evidence>
<dbReference type="EMBL" id="JBHTMM010000019">
    <property type="protein sequence ID" value="MFD1307586.1"/>
    <property type="molecule type" value="Genomic_DNA"/>
</dbReference>
<sequence length="181" mass="18521">MAVVVRLRARRVKAGCALVAAAGAALTGCAGAGESGTTAHAAPFTAGGVAVTVRTQPRDGTLRILAELRPERTGFHLYSLSLPNGGVDGIGIPTRIRAEGGLRATGPATTDAKPRVLRPAGLDVGLPVYEDGLVTLELPVRRVEGTDSAKVFLTYGACSETAGCLPPVRDQEVTLHLGSAD</sequence>
<feature type="chain" id="PRO_5045497551" description="Thiol:disulfide interchange protein DsbD N-terminal domain-containing protein" evidence="1">
    <location>
        <begin position="33"/>
        <end position="181"/>
    </location>
</feature>
<evidence type="ECO:0008006" key="4">
    <source>
        <dbReference type="Google" id="ProtNLM"/>
    </source>
</evidence>
<dbReference type="RefSeq" id="WP_381242669.1">
    <property type="nucleotide sequence ID" value="NZ_JBHSKH010000136.1"/>
</dbReference>
<protein>
    <recommendedName>
        <fullName evidence="4">Thiol:disulfide interchange protein DsbD N-terminal domain-containing protein</fullName>
    </recommendedName>
</protein>
<evidence type="ECO:0000256" key="1">
    <source>
        <dbReference type="SAM" id="SignalP"/>
    </source>
</evidence>
<evidence type="ECO:0000313" key="2">
    <source>
        <dbReference type="EMBL" id="MFD1307586.1"/>
    </source>
</evidence>
<comment type="caution">
    <text evidence="2">The sequence shown here is derived from an EMBL/GenBank/DDBJ whole genome shotgun (WGS) entry which is preliminary data.</text>
</comment>
<reference evidence="3" key="1">
    <citation type="journal article" date="2019" name="Int. J. Syst. Evol. Microbiol.">
        <title>The Global Catalogue of Microorganisms (GCM) 10K type strain sequencing project: providing services to taxonomists for standard genome sequencing and annotation.</title>
        <authorList>
            <consortium name="The Broad Institute Genomics Platform"/>
            <consortium name="The Broad Institute Genome Sequencing Center for Infectious Disease"/>
            <person name="Wu L."/>
            <person name="Ma J."/>
        </authorList>
    </citation>
    <scope>NUCLEOTIDE SEQUENCE [LARGE SCALE GENOMIC DNA]</scope>
    <source>
        <strain evidence="3">CGMCC 4.7020</strain>
    </source>
</reference>
<keyword evidence="3" id="KW-1185">Reference proteome</keyword>
<name>A0ABW3XEX8_9ACTN</name>
<dbReference type="PROSITE" id="PS51257">
    <property type="entry name" value="PROKAR_LIPOPROTEIN"/>
    <property type="match status" value="1"/>
</dbReference>
<dbReference type="Proteomes" id="UP001597058">
    <property type="component" value="Unassembled WGS sequence"/>
</dbReference>
<organism evidence="2 3">
    <name type="scientific">Streptomyces kaempferi</name>
    <dbReference type="NCBI Taxonomy" id="333725"/>
    <lineage>
        <taxon>Bacteria</taxon>
        <taxon>Bacillati</taxon>
        <taxon>Actinomycetota</taxon>
        <taxon>Actinomycetes</taxon>
        <taxon>Kitasatosporales</taxon>
        <taxon>Streptomycetaceae</taxon>
        <taxon>Streptomyces</taxon>
    </lineage>
</organism>
<feature type="signal peptide" evidence="1">
    <location>
        <begin position="1"/>
        <end position="32"/>
    </location>
</feature>
<keyword evidence="1" id="KW-0732">Signal</keyword>